<name>A0ABY0K855_9HYPH</name>
<keyword evidence="1" id="KW-1133">Transmembrane helix</keyword>
<dbReference type="Proteomes" id="UP000182800">
    <property type="component" value="Unassembled WGS sequence"/>
</dbReference>
<accession>A0ABY0K855</accession>
<keyword evidence="1" id="KW-0812">Transmembrane</keyword>
<keyword evidence="1" id="KW-0472">Membrane</keyword>
<organism evidence="2 3">
    <name type="scientific">Saliniramus fredricksonii</name>
    <dbReference type="NCBI Taxonomy" id="1653334"/>
    <lineage>
        <taxon>Bacteria</taxon>
        <taxon>Pseudomonadati</taxon>
        <taxon>Pseudomonadota</taxon>
        <taxon>Alphaproteobacteria</taxon>
        <taxon>Hyphomicrobiales</taxon>
        <taxon>Salinarimonadaceae</taxon>
        <taxon>Saliniramus</taxon>
    </lineage>
</organism>
<evidence type="ECO:0000313" key="3">
    <source>
        <dbReference type="Proteomes" id="UP000182800"/>
    </source>
</evidence>
<comment type="caution">
    <text evidence="2">The sequence shown here is derived from an EMBL/GenBank/DDBJ whole genome shotgun (WGS) entry which is preliminary data.</text>
</comment>
<gene>
    <name evidence="2" type="ORF">GA0071312_1599</name>
</gene>
<protein>
    <submittedName>
        <fullName evidence="2">Uncharacterized protein</fullName>
    </submittedName>
</protein>
<evidence type="ECO:0000256" key="1">
    <source>
        <dbReference type="SAM" id="Phobius"/>
    </source>
</evidence>
<keyword evidence="3" id="KW-1185">Reference proteome</keyword>
<evidence type="ECO:0000313" key="2">
    <source>
        <dbReference type="EMBL" id="SCC80620.1"/>
    </source>
</evidence>
<sequence length="117" mass="12435">MITEGQYNRRKGGRMAAHKGELRVLSRRFVLAVPVLAVCWIAVLALVLRFGGEAPAVFVPFPPADLLASLPDAAVTSVSPISLTLRSDTPDLTQRLYAAGAWLVLPAGLEGCIPAAR</sequence>
<proteinExistence type="predicted"/>
<feature type="transmembrane region" description="Helical" evidence="1">
    <location>
        <begin position="29"/>
        <end position="51"/>
    </location>
</feature>
<dbReference type="EMBL" id="FMBM01000002">
    <property type="protein sequence ID" value="SCC80620.1"/>
    <property type="molecule type" value="Genomic_DNA"/>
</dbReference>
<reference evidence="2 3" key="1">
    <citation type="submission" date="2016-08" db="EMBL/GenBank/DDBJ databases">
        <authorList>
            <person name="Varghese N."/>
            <person name="Submissions Spin"/>
        </authorList>
    </citation>
    <scope>NUCLEOTIDE SEQUENCE [LARGE SCALE GENOMIC DNA]</scope>
    <source>
        <strain evidence="2 3">HL-109</strain>
    </source>
</reference>